<feature type="signal peptide" evidence="1">
    <location>
        <begin position="1"/>
        <end position="19"/>
    </location>
</feature>
<dbReference type="Proteomes" id="UP000030651">
    <property type="component" value="Unassembled WGS sequence"/>
</dbReference>
<dbReference type="InterPro" id="IPR000627">
    <property type="entry name" value="Intradiol_dOase_C"/>
</dbReference>
<dbReference type="eggNOG" id="ENOG502QWMN">
    <property type="taxonomic scope" value="Eukaryota"/>
</dbReference>
<dbReference type="InterPro" id="IPR015889">
    <property type="entry name" value="Intradiol_dOase_core"/>
</dbReference>
<reference evidence="4" key="1">
    <citation type="journal article" date="2015" name="BMC Genomics">
        <title>Genomic and transcriptomic analysis of the endophytic fungus Pestalotiopsis fici reveals its lifestyle and high potential for synthesis of natural products.</title>
        <authorList>
            <person name="Wang X."/>
            <person name="Zhang X."/>
            <person name="Liu L."/>
            <person name="Xiang M."/>
            <person name="Wang W."/>
            <person name="Sun X."/>
            <person name="Che Y."/>
            <person name="Guo L."/>
            <person name="Liu G."/>
            <person name="Guo L."/>
            <person name="Wang C."/>
            <person name="Yin W.B."/>
            <person name="Stadler M."/>
            <person name="Zhang X."/>
            <person name="Liu X."/>
        </authorList>
    </citation>
    <scope>NUCLEOTIDE SEQUENCE [LARGE SCALE GENOMIC DNA]</scope>
    <source>
        <strain evidence="4">W106-1 / CGMCC3.15140</strain>
    </source>
</reference>
<accession>W3WR04</accession>
<dbReference type="HOGENOM" id="CLU_027719_1_0_1"/>
<dbReference type="EMBL" id="KI912117">
    <property type="protein sequence ID" value="ETS76264.1"/>
    <property type="molecule type" value="Genomic_DNA"/>
</dbReference>
<dbReference type="SUPFAM" id="SSF49482">
    <property type="entry name" value="Aromatic compound dioxygenase"/>
    <property type="match status" value="1"/>
</dbReference>
<feature type="chain" id="PRO_5004834088" description="Intradiol ring-cleavage dioxygenases domain-containing protein" evidence="1">
    <location>
        <begin position="20"/>
        <end position="324"/>
    </location>
</feature>
<dbReference type="AlphaFoldDB" id="W3WR04"/>
<name>W3WR04_PESFW</name>
<dbReference type="InParanoid" id="W3WR04"/>
<dbReference type="PANTHER" id="PTHR34315">
    <property type="match status" value="1"/>
</dbReference>
<dbReference type="OMA" id="FGHTEIE"/>
<dbReference type="PANTHER" id="PTHR34315:SF4">
    <property type="entry name" value="INTRADIOL RING-CLEAVAGE DIOXYGENASES DOMAIN-CONTAINING PROTEIN"/>
    <property type="match status" value="1"/>
</dbReference>
<keyword evidence="4" id="KW-1185">Reference proteome</keyword>
<dbReference type="CDD" id="cd03457">
    <property type="entry name" value="intradiol_dioxygenase_like"/>
    <property type="match status" value="1"/>
</dbReference>
<sequence>MHALSVLTAGAALLSGVVAHPHDMSAHEMTRRGGLSKRCESSVAALNKRRWEKRNAMMNKRASSGNTTFTITTEAPYYDVLQNDTCILTEDVTGGPYIWPQSQTLRQDIREGEAGVPMILDIGVLDVETCEPLPNVLVDIWHCNATGSYSSFTGLDPNTPFETLLEQLNVTIGPDLDLHTDDTTFLRGIWPTNSEGISEFTTIVPGFYVERTIHIHVQVHENYVIRGNGTVASSTTVSTGQIFIAEDQSAQLMALDPYATHTEINRTTNDIDSIYAGETANGYDPTISIVPLDGENIENGVVGYITIGVDSATKRKMKRDLMKH</sequence>
<organism evidence="3 4">
    <name type="scientific">Pestalotiopsis fici (strain W106-1 / CGMCC3.15140)</name>
    <dbReference type="NCBI Taxonomy" id="1229662"/>
    <lineage>
        <taxon>Eukaryota</taxon>
        <taxon>Fungi</taxon>
        <taxon>Dikarya</taxon>
        <taxon>Ascomycota</taxon>
        <taxon>Pezizomycotina</taxon>
        <taxon>Sordariomycetes</taxon>
        <taxon>Xylariomycetidae</taxon>
        <taxon>Amphisphaeriales</taxon>
        <taxon>Sporocadaceae</taxon>
        <taxon>Pestalotiopsis</taxon>
    </lineage>
</organism>
<proteinExistence type="predicted"/>
<gene>
    <name evidence="3" type="ORF">PFICI_11651</name>
</gene>
<dbReference type="GO" id="GO:0016702">
    <property type="term" value="F:oxidoreductase activity, acting on single donors with incorporation of molecular oxygen, incorporation of two atoms of oxygen"/>
    <property type="evidence" value="ECO:0007669"/>
    <property type="project" value="InterPro"/>
</dbReference>
<dbReference type="GeneID" id="19276664"/>
<dbReference type="KEGG" id="pfy:PFICI_11651"/>
<evidence type="ECO:0000259" key="2">
    <source>
        <dbReference type="Pfam" id="PF00775"/>
    </source>
</evidence>
<dbReference type="GO" id="GO:0008199">
    <property type="term" value="F:ferric iron binding"/>
    <property type="evidence" value="ECO:0007669"/>
    <property type="project" value="InterPro"/>
</dbReference>
<feature type="domain" description="Intradiol ring-cleavage dioxygenases" evidence="2">
    <location>
        <begin position="104"/>
        <end position="220"/>
    </location>
</feature>
<evidence type="ECO:0000256" key="1">
    <source>
        <dbReference type="SAM" id="SignalP"/>
    </source>
</evidence>
<evidence type="ECO:0000313" key="3">
    <source>
        <dbReference type="EMBL" id="ETS76264.1"/>
    </source>
</evidence>
<dbReference type="Pfam" id="PF00775">
    <property type="entry name" value="Dioxygenase_C"/>
    <property type="match status" value="1"/>
</dbReference>
<dbReference type="Gene3D" id="2.60.130.10">
    <property type="entry name" value="Aromatic compound dioxygenase"/>
    <property type="match status" value="1"/>
</dbReference>
<dbReference type="RefSeq" id="XP_007838423.1">
    <property type="nucleotide sequence ID" value="XM_007840232.1"/>
</dbReference>
<dbReference type="OrthoDB" id="121380at2759"/>
<evidence type="ECO:0000313" key="4">
    <source>
        <dbReference type="Proteomes" id="UP000030651"/>
    </source>
</evidence>
<keyword evidence="1" id="KW-0732">Signal</keyword>
<protein>
    <recommendedName>
        <fullName evidence="2">Intradiol ring-cleavage dioxygenases domain-containing protein</fullName>
    </recommendedName>
</protein>